<protein>
    <submittedName>
        <fullName evidence="5">Gfa-like protein</fullName>
    </submittedName>
</protein>
<evidence type="ECO:0000313" key="6">
    <source>
        <dbReference type="Proteomes" id="UP000278756"/>
    </source>
</evidence>
<dbReference type="Pfam" id="PF04828">
    <property type="entry name" value="GFA"/>
    <property type="match status" value="1"/>
</dbReference>
<dbReference type="AlphaFoldDB" id="A0A3G9GAH8"/>
<accession>A0A3G9GAH8</accession>
<reference evidence="6" key="1">
    <citation type="journal article" date="2017" name="Biotechnol. Biofuels">
        <title>Evaluation of environmental bacterial communities as a factor affecting the growth of duckweed Lemna minor.</title>
        <authorList>
            <person name="Ishizawa H."/>
            <person name="Kuroda M."/>
            <person name="Morikawa M."/>
            <person name="Ike M."/>
        </authorList>
    </citation>
    <scope>NUCLEOTIDE SEQUENCE [LARGE SCALE GENOMIC DNA]</scope>
    <source>
        <strain evidence="6">M6</strain>
    </source>
</reference>
<keyword evidence="2" id="KW-0479">Metal-binding</keyword>
<organism evidence="5 6">
    <name type="scientific">Asticcacaulis excentricus</name>
    <dbReference type="NCBI Taxonomy" id="78587"/>
    <lineage>
        <taxon>Bacteria</taxon>
        <taxon>Pseudomonadati</taxon>
        <taxon>Pseudomonadota</taxon>
        <taxon>Alphaproteobacteria</taxon>
        <taxon>Caulobacterales</taxon>
        <taxon>Caulobacteraceae</taxon>
        <taxon>Asticcacaulis</taxon>
    </lineage>
</organism>
<dbReference type="InterPro" id="IPR006913">
    <property type="entry name" value="CENP-V/GFA"/>
</dbReference>
<dbReference type="PROSITE" id="PS51891">
    <property type="entry name" value="CENP_V_GFA"/>
    <property type="match status" value="1"/>
</dbReference>
<dbReference type="EMBL" id="AP018828">
    <property type="protein sequence ID" value="BBF82234.1"/>
    <property type="molecule type" value="Genomic_DNA"/>
</dbReference>
<dbReference type="PANTHER" id="PTHR28620">
    <property type="entry name" value="CENTROMERE PROTEIN V"/>
    <property type="match status" value="1"/>
</dbReference>
<dbReference type="SUPFAM" id="SSF51316">
    <property type="entry name" value="Mss4-like"/>
    <property type="match status" value="1"/>
</dbReference>
<gene>
    <name evidence="5" type="ORF">EM6_2866</name>
</gene>
<dbReference type="RefSeq" id="WP_126423836.1">
    <property type="nucleotide sequence ID" value="NZ_AP018828.1"/>
</dbReference>
<evidence type="ECO:0000256" key="3">
    <source>
        <dbReference type="ARBA" id="ARBA00022833"/>
    </source>
</evidence>
<dbReference type="GO" id="GO:0046872">
    <property type="term" value="F:metal ion binding"/>
    <property type="evidence" value="ECO:0007669"/>
    <property type="project" value="UniProtKB-KW"/>
</dbReference>
<feature type="domain" description="CENP-V/GFA" evidence="4">
    <location>
        <begin position="3"/>
        <end position="127"/>
    </location>
</feature>
<evidence type="ECO:0000313" key="5">
    <source>
        <dbReference type="EMBL" id="BBF82234.1"/>
    </source>
</evidence>
<dbReference type="OrthoDB" id="9805575at2"/>
<dbReference type="InterPro" id="IPR052355">
    <property type="entry name" value="CENP-V-like"/>
</dbReference>
<name>A0A3G9GAH8_9CAUL</name>
<sequence>MTLTATCYCGATRIDILKAPEGVRTCNCTYCHRVGAVWAYFAPGEVTIHSSTHDRTYSASGGLNQHHFCGHCGGNTHGDSPDWASAYNADGTPKGEAGVVPEQRIVAINMRMVDGFDLNSLPVEALDGRNNW</sequence>
<evidence type="ECO:0000256" key="1">
    <source>
        <dbReference type="ARBA" id="ARBA00005495"/>
    </source>
</evidence>
<dbReference type="InterPro" id="IPR011057">
    <property type="entry name" value="Mss4-like_sf"/>
</dbReference>
<dbReference type="Proteomes" id="UP000278756">
    <property type="component" value="Chromosome 2"/>
</dbReference>
<reference evidence="6" key="2">
    <citation type="journal article" date="2017" name="Plant Physiol. Biochem.">
        <title>Differential oxidative and antioxidative response of duckweed Lemna minor toward plant growth promoting/inhibiting bacteria.</title>
        <authorList>
            <person name="Ishizawa H."/>
            <person name="Kuroda M."/>
            <person name="Morikawa M."/>
            <person name="Ike M."/>
        </authorList>
    </citation>
    <scope>NUCLEOTIDE SEQUENCE [LARGE SCALE GENOMIC DNA]</scope>
    <source>
        <strain evidence="6">M6</strain>
    </source>
</reference>
<evidence type="ECO:0000256" key="2">
    <source>
        <dbReference type="ARBA" id="ARBA00022723"/>
    </source>
</evidence>
<proteinExistence type="inferred from homology"/>
<dbReference type="PANTHER" id="PTHR28620:SF1">
    <property type="entry name" value="CENP-V_GFA DOMAIN-CONTAINING PROTEIN"/>
    <property type="match status" value="1"/>
</dbReference>
<evidence type="ECO:0000259" key="4">
    <source>
        <dbReference type="PROSITE" id="PS51891"/>
    </source>
</evidence>
<dbReference type="Gene3D" id="2.170.150.70">
    <property type="match status" value="1"/>
</dbReference>
<dbReference type="GO" id="GO:0016846">
    <property type="term" value="F:carbon-sulfur lyase activity"/>
    <property type="evidence" value="ECO:0007669"/>
    <property type="project" value="InterPro"/>
</dbReference>
<keyword evidence="3" id="KW-0862">Zinc</keyword>
<comment type="similarity">
    <text evidence="1">Belongs to the Gfa family.</text>
</comment>